<comment type="caution">
    <text evidence="12">The sequence shown here is derived from an EMBL/GenBank/DDBJ whole genome shotgun (WGS) entry which is preliminary data.</text>
</comment>
<dbReference type="GO" id="GO:0005886">
    <property type="term" value="C:plasma membrane"/>
    <property type="evidence" value="ECO:0007669"/>
    <property type="project" value="TreeGrafter"/>
</dbReference>
<dbReference type="Gene3D" id="1.20.1250.20">
    <property type="entry name" value="MFS general substrate transporter like domains"/>
    <property type="match status" value="1"/>
</dbReference>
<dbReference type="PANTHER" id="PTHR23502:SF23">
    <property type="entry name" value="FLUCONAZOLE RESISTANCE PROTEIN 1"/>
    <property type="match status" value="1"/>
</dbReference>
<evidence type="ECO:0000313" key="12">
    <source>
        <dbReference type="EMBL" id="KAF2716178.1"/>
    </source>
</evidence>
<feature type="transmembrane region" description="Helical" evidence="10">
    <location>
        <begin position="517"/>
        <end position="544"/>
    </location>
</feature>
<dbReference type="FunFam" id="1.20.1250.20:FF:000011">
    <property type="entry name" value="MFS multidrug transporter, putative"/>
    <property type="match status" value="1"/>
</dbReference>
<dbReference type="PANTHER" id="PTHR23502">
    <property type="entry name" value="MAJOR FACILITATOR SUPERFAMILY"/>
    <property type="match status" value="1"/>
</dbReference>
<sequence>MADIIRDSPLGQLVRYLTRNRVLLYPEERPNFRCPYLDGSLHFTAKTTTADRTSPSSIIGSGDDEKQVPDTDLDDDREKTTKFVESETSKSELEQPVEASATVKSSLGRINTRTALSRSNTQAALETAWQEAREAELAREPSRPIIPQRTEDGTILVDWYSTDDQENPQNWSQGKKAFATLLICSYTLAFYMGSAIYTPSAPYLSQIYGVSAEVTSLGLSLYVLAYGLGPLLFSPLSEIPSIGRNPPYIISFGIFVILCIPTALVDNIPGLLVLRFLQGFFGSPCLATGGASLQDIYSLIKLPYVLCVWALAATCGPALGPIISGFSVPAESWRWSLWEILWLSGPIFLVMVTLLPETSSANILLRRARRLRKLTGDIRLKAQSELDQANTNPSEVIFEALIRPWQLLFMDPAIGYTAFYISLCYGIYYSFFEAFPLVYIDLYGFGIGEMGLTFLSITVGVVVSVIAYYLYLYYKVEPDIVKYGLGAPEKRLIPAIFSSFFLPAGLFIFGWTGNGSIHWIVSTIGIFLFSIGVFILMQSIFVYLPMVYPQYAASLFAGNDAARSFLAFAAVMFGRPMYVGMGIGPACSLLGALTAACIGGIFVLYLFGARLRSRSKFSAK</sequence>
<dbReference type="PROSITE" id="PS50850">
    <property type="entry name" value="MFS"/>
    <property type="match status" value="1"/>
</dbReference>
<evidence type="ECO:0000256" key="2">
    <source>
        <dbReference type="ARBA" id="ARBA00022692"/>
    </source>
</evidence>
<dbReference type="InterPro" id="IPR020846">
    <property type="entry name" value="MFS_dom"/>
</dbReference>
<comment type="function">
    <text evidence="6">MFS transporter; part of the gene cluster that mediates the biosynthesis of cercosporin, a light-activated, non-host-selective toxin. The perylenequinone chromophore of cercosporin absorbs light energy to attain an electronically-activated triplet state and produces active oxygen species such as the hydroxyl radical, superoxide, hydrogen peroxide or singlet oxygen upon reaction with oxygen molecules. These reactive oxygen species cause damage to various cellular components including lipids, proteins and nucleic acids. Responsible for secretion and accumulation of cercosporin, but does not play any roles in self-protection against the toxicity of cercosporin.</text>
</comment>
<feature type="transmembrane region" description="Helical" evidence="10">
    <location>
        <begin position="177"/>
        <end position="197"/>
    </location>
</feature>
<evidence type="ECO:0000259" key="11">
    <source>
        <dbReference type="PROSITE" id="PS50850"/>
    </source>
</evidence>
<dbReference type="Pfam" id="PF07690">
    <property type="entry name" value="MFS_1"/>
    <property type="match status" value="1"/>
</dbReference>
<dbReference type="EMBL" id="MU003889">
    <property type="protein sequence ID" value="KAF2716178.1"/>
    <property type="molecule type" value="Genomic_DNA"/>
</dbReference>
<evidence type="ECO:0000256" key="9">
    <source>
        <dbReference type="SAM" id="MobiDB-lite"/>
    </source>
</evidence>
<evidence type="ECO:0000256" key="3">
    <source>
        <dbReference type="ARBA" id="ARBA00022989"/>
    </source>
</evidence>
<dbReference type="InterPro" id="IPR036259">
    <property type="entry name" value="MFS_trans_sf"/>
</dbReference>
<dbReference type="InterPro" id="IPR011701">
    <property type="entry name" value="MFS"/>
</dbReference>
<feature type="transmembrane region" description="Helical" evidence="10">
    <location>
        <begin position="413"/>
        <end position="432"/>
    </location>
</feature>
<comment type="similarity">
    <text evidence="5">Belongs to the major facilitator superfamily. CAR1 family.</text>
</comment>
<reference evidence="12" key="1">
    <citation type="journal article" date="2020" name="Stud. Mycol.">
        <title>101 Dothideomycetes genomes: a test case for predicting lifestyles and emergence of pathogens.</title>
        <authorList>
            <person name="Haridas S."/>
            <person name="Albert R."/>
            <person name="Binder M."/>
            <person name="Bloem J."/>
            <person name="Labutti K."/>
            <person name="Salamov A."/>
            <person name="Andreopoulos B."/>
            <person name="Baker S."/>
            <person name="Barry K."/>
            <person name="Bills G."/>
            <person name="Bluhm B."/>
            <person name="Cannon C."/>
            <person name="Castanera R."/>
            <person name="Culley D."/>
            <person name="Daum C."/>
            <person name="Ezra D."/>
            <person name="Gonzalez J."/>
            <person name="Henrissat B."/>
            <person name="Kuo A."/>
            <person name="Liang C."/>
            <person name="Lipzen A."/>
            <person name="Lutzoni F."/>
            <person name="Magnuson J."/>
            <person name="Mondo S."/>
            <person name="Nolan M."/>
            <person name="Ohm R."/>
            <person name="Pangilinan J."/>
            <person name="Park H.-J."/>
            <person name="Ramirez L."/>
            <person name="Alfaro M."/>
            <person name="Sun H."/>
            <person name="Tritt A."/>
            <person name="Yoshinaga Y."/>
            <person name="Zwiers L.-H."/>
            <person name="Turgeon B."/>
            <person name="Goodwin S."/>
            <person name="Spatafora J."/>
            <person name="Crous P."/>
            <person name="Grigoriev I."/>
        </authorList>
    </citation>
    <scope>NUCLEOTIDE SEQUENCE</scope>
    <source>
        <strain evidence="12">CBS 116435</strain>
    </source>
</reference>
<feature type="transmembrane region" description="Helical" evidence="10">
    <location>
        <begin position="248"/>
        <end position="265"/>
    </location>
</feature>
<feature type="transmembrane region" description="Helical" evidence="10">
    <location>
        <begin position="492"/>
        <end position="511"/>
    </location>
</feature>
<dbReference type="SUPFAM" id="SSF103473">
    <property type="entry name" value="MFS general substrate transporter"/>
    <property type="match status" value="1"/>
</dbReference>
<feature type="domain" description="Major facilitator superfamily (MFS) profile" evidence="11">
    <location>
        <begin position="179"/>
        <end position="612"/>
    </location>
</feature>
<keyword evidence="3 10" id="KW-1133">Transmembrane helix</keyword>
<feature type="transmembrane region" description="Helical" evidence="10">
    <location>
        <begin position="452"/>
        <end position="471"/>
    </location>
</feature>
<comment type="subcellular location">
    <subcellularLocation>
        <location evidence="1">Membrane</location>
        <topology evidence="1">Multi-pass membrane protein</topology>
    </subcellularLocation>
</comment>
<name>A0A9P4PWD8_9PEZI</name>
<dbReference type="AlphaFoldDB" id="A0A9P4PWD8"/>
<organism evidence="12 13">
    <name type="scientific">Polychaeton citri CBS 116435</name>
    <dbReference type="NCBI Taxonomy" id="1314669"/>
    <lineage>
        <taxon>Eukaryota</taxon>
        <taxon>Fungi</taxon>
        <taxon>Dikarya</taxon>
        <taxon>Ascomycota</taxon>
        <taxon>Pezizomycotina</taxon>
        <taxon>Dothideomycetes</taxon>
        <taxon>Dothideomycetidae</taxon>
        <taxon>Capnodiales</taxon>
        <taxon>Capnodiaceae</taxon>
        <taxon>Polychaeton</taxon>
    </lineage>
</organism>
<evidence type="ECO:0000256" key="6">
    <source>
        <dbReference type="ARBA" id="ARBA00053977"/>
    </source>
</evidence>
<evidence type="ECO:0000256" key="10">
    <source>
        <dbReference type="SAM" id="Phobius"/>
    </source>
</evidence>
<gene>
    <name evidence="12" type="ORF">K431DRAFT_279479</name>
</gene>
<feature type="transmembrane region" description="Helical" evidence="10">
    <location>
        <begin position="217"/>
        <end position="236"/>
    </location>
</feature>
<feature type="transmembrane region" description="Helical" evidence="10">
    <location>
        <begin position="565"/>
        <end position="583"/>
    </location>
</feature>
<dbReference type="GO" id="GO:1990961">
    <property type="term" value="P:xenobiotic detoxification by transmembrane export across the plasma membrane"/>
    <property type="evidence" value="ECO:0007669"/>
    <property type="project" value="TreeGrafter"/>
</dbReference>
<dbReference type="Proteomes" id="UP000799441">
    <property type="component" value="Unassembled WGS sequence"/>
</dbReference>
<feature type="transmembrane region" description="Helical" evidence="10">
    <location>
        <begin position="340"/>
        <end position="365"/>
    </location>
</feature>
<keyword evidence="4 10" id="KW-0472">Membrane</keyword>
<evidence type="ECO:0000313" key="13">
    <source>
        <dbReference type="Proteomes" id="UP000799441"/>
    </source>
</evidence>
<feature type="transmembrane region" description="Helical" evidence="10">
    <location>
        <begin position="305"/>
        <end position="328"/>
    </location>
</feature>
<dbReference type="CDD" id="cd17323">
    <property type="entry name" value="MFS_Tpo1_MDR_like"/>
    <property type="match status" value="1"/>
</dbReference>
<accession>A0A9P4PWD8</accession>
<evidence type="ECO:0000256" key="4">
    <source>
        <dbReference type="ARBA" id="ARBA00023136"/>
    </source>
</evidence>
<feature type="region of interest" description="Disordered" evidence="9">
    <location>
        <begin position="48"/>
        <end position="99"/>
    </location>
</feature>
<feature type="compositionally biased region" description="Basic and acidic residues" evidence="9">
    <location>
        <begin position="76"/>
        <end position="93"/>
    </location>
</feature>
<dbReference type="GO" id="GO:0015244">
    <property type="term" value="F:fluconazole transmembrane transporter activity"/>
    <property type="evidence" value="ECO:0007669"/>
    <property type="project" value="TreeGrafter"/>
</dbReference>
<keyword evidence="2 10" id="KW-0812">Transmembrane</keyword>
<feature type="compositionally biased region" description="Polar residues" evidence="9">
    <location>
        <begin position="48"/>
        <end position="59"/>
    </location>
</feature>
<proteinExistence type="inferred from homology"/>
<keyword evidence="13" id="KW-1185">Reference proteome</keyword>
<protein>
    <recommendedName>
        <fullName evidence="7">Cercosporin MFS transporter CTB4</fullName>
    </recommendedName>
    <alternativeName>
        <fullName evidence="8">Cercosporin toxin biosynthesis cluster protein 4</fullName>
    </alternativeName>
</protein>
<feature type="transmembrane region" description="Helical" evidence="10">
    <location>
        <begin position="589"/>
        <end position="608"/>
    </location>
</feature>
<evidence type="ECO:0000256" key="7">
    <source>
        <dbReference type="ARBA" id="ARBA00069139"/>
    </source>
</evidence>
<dbReference type="OrthoDB" id="3357846at2759"/>
<evidence type="ECO:0000256" key="1">
    <source>
        <dbReference type="ARBA" id="ARBA00004141"/>
    </source>
</evidence>
<evidence type="ECO:0000256" key="8">
    <source>
        <dbReference type="ARBA" id="ARBA00077167"/>
    </source>
</evidence>
<feature type="transmembrane region" description="Helical" evidence="10">
    <location>
        <begin position="271"/>
        <end position="293"/>
    </location>
</feature>
<evidence type="ECO:0000256" key="5">
    <source>
        <dbReference type="ARBA" id="ARBA00038347"/>
    </source>
</evidence>